<dbReference type="Proteomes" id="UP000196239">
    <property type="component" value="Chromosome 1"/>
</dbReference>
<evidence type="ECO:0000313" key="3">
    <source>
        <dbReference type="Proteomes" id="UP000196239"/>
    </source>
</evidence>
<sequence length="533" mass="59857">MTYPYNLDSNPYPSSPTPTEKDAKILGGKRHKEAKAAILECIKELNRKVEGKTAENGDFRVISVVQDVGSGKTHLALHIKSLKGRHNVECSYVDLSTISPKSVSGIYDAMLKGFDNEFFVQLRVKFLNYLRENAEQGDNSAKKALDYTFVNKLTGMTIKEKTEDIISGKQSASIENLTAFLVHKFNYHESILIKNVISNSFDEVKNLETLIGMLSSISKLTHRFLGKVLVFEIDELDGNKDSIEFIKGVINAHLPASVLLLISTPSGYLEIQNVNPSVFDRLEKANYKIDLAGSNSKDELAEIVTEYIKHADKNGKFGSEEQQELGEKIQVLYDEFTEFRNVRSVINILYQAMEKAMQSDSKKIDESVIDEAIKQSYPGLRVRGSIMNIPISDFLTIRRNYTNNEKEIKNAVKSLTIFAQEMGSIQKLEKQNLLLDAVYQDNFGSKVGLAVIADELGIPDLEQISDISKSAIVDKLVILTNKKIQAPYNATVVNMDKSKVVDLIYFNNKYNGKKITEEDNERIDLLARTLSII</sequence>
<dbReference type="AlphaFoldDB" id="A0A128A1E7"/>
<reference evidence="3" key="1">
    <citation type="submission" date="2015-10" db="EMBL/GenBank/DDBJ databases">
        <authorList>
            <person name="Lehtovirta-Morley L.E."/>
            <person name="Vieille C."/>
        </authorList>
    </citation>
    <scope>NUCLEOTIDE SEQUENCE [LARGE SCALE GENOMIC DNA]</scope>
</reference>
<feature type="region of interest" description="Disordered" evidence="1">
    <location>
        <begin position="1"/>
        <end position="21"/>
    </location>
</feature>
<organism evidence="2 3">
    <name type="scientific">Nitrosotalea devaniterrae</name>
    <dbReference type="NCBI Taxonomy" id="1078905"/>
    <lineage>
        <taxon>Archaea</taxon>
        <taxon>Nitrososphaerota</taxon>
        <taxon>Nitrososphaeria</taxon>
        <taxon>Nitrosotaleales</taxon>
        <taxon>Nitrosotaleaceae</taxon>
        <taxon>Nitrosotalea</taxon>
    </lineage>
</organism>
<evidence type="ECO:0008006" key="4">
    <source>
        <dbReference type="Google" id="ProtNLM"/>
    </source>
</evidence>
<keyword evidence="3" id="KW-1185">Reference proteome</keyword>
<name>A0A128A1E7_9ARCH</name>
<gene>
    <name evidence="2" type="ORF">NDEV_0418</name>
</gene>
<evidence type="ECO:0000256" key="1">
    <source>
        <dbReference type="SAM" id="MobiDB-lite"/>
    </source>
</evidence>
<protein>
    <recommendedName>
        <fullName evidence="4">KAP NTPase domain-containing protein</fullName>
    </recommendedName>
</protein>
<dbReference type="KEGG" id="ndv:NDEV_0418"/>
<dbReference type="InterPro" id="IPR027417">
    <property type="entry name" value="P-loop_NTPase"/>
</dbReference>
<proteinExistence type="predicted"/>
<dbReference type="SUPFAM" id="SSF52540">
    <property type="entry name" value="P-loop containing nucleoside triphosphate hydrolases"/>
    <property type="match status" value="1"/>
</dbReference>
<evidence type="ECO:0000313" key="2">
    <source>
        <dbReference type="EMBL" id="CUR51183.1"/>
    </source>
</evidence>
<accession>A0A128A1E7</accession>
<dbReference type="EMBL" id="LN890280">
    <property type="protein sequence ID" value="CUR51183.1"/>
    <property type="molecule type" value="Genomic_DNA"/>
</dbReference>